<gene>
    <name evidence="4" type="ORF">HPA02_28570</name>
</gene>
<sequence length="328" mass="34888">MTSAPAHKVIFDTDPGVDDAMALLFLHRHPAIELLGITTVHGNADIDTTTRNACYLAERFAIEAPVARGAREPLAMAKSASPAMVHGDDGLGNVGPSFAPSRTPDPRPAYRWIIDTVRAHPGEVTLVAVGPLTNLALALKEDPAIAELVKAVVIMGGAFGVGGQGGNVTPAAEANIHGDPLAADLVFTAPWPVTAVGLDVTHRVLMSNADFARLRDQGGEDGAFMWQISRHYVDFYSAREAIDGCYVHDSSAVAYVIDPSLFEVRRGPMRAVTTGIAMGQTLQRPDDRDFPPGDWDGLPSQGVCVGVDAERLLTHFMETFIATEEAAS</sequence>
<dbReference type="GO" id="GO:0005829">
    <property type="term" value="C:cytosol"/>
    <property type="evidence" value="ECO:0007669"/>
    <property type="project" value="TreeGrafter"/>
</dbReference>
<dbReference type="GO" id="GO:0006152">
    <property type="term" value="P:purine nucleoside catabolic process"/>
    <property type="evidence" value="ECO:0007669"/>
    <property type="project" value="TreeGrafter"/>
</dbReference>
<dbReference type="GO" id="GO:0008477">
    <property type="term" value="F:purine nucleosidase activity"/>
    <property type="evidence" value="ECO:0007669"/>
    <property type="project" value="TreeGrafter"/>
</dbReference>
<evidence type="ECO:0000256" key="2">
    <source>
        <dbReference type="ARBA" id="ARBA00023295"/>
    </source>
</evidence>
<evidence type="ECO:0000313" key="5">
    <source>
        <dbReference type="Proteomes" id="UP000321275"/>
    </source>
</evidence>
<dbReference type="EMBL" id="BJUK01000040">
    <property type="protein sequence ID" value="GEK48574.1"/>
    <property type="molecule type" value="Genomic_DNA"/>
</dbReference>
<dbReference type="OrthoDB" id="9797882at2"/>
<protein>
    <submittedName>
        <fullName evidence="4">Inosine-uridine preferring nucleoside hydrolase</fullName>
    </submittedName>
</protein>
<accession>A0A510XAX3</accession>
<keyword evidence="1 4" id="KW-0378">Hydrolase</keyword>
<dbReference type="Pfam" id="PF01156">
    <property type="entry name" value="IU_nuc_hydro"/>
    <property type="match status" value="1"/>
</dbReference>
<dbReference type="Gene3D" id="3.90.245.10">
    <property type="entry name" value="Ribonucleoside hydrolase-like"/>
    <property type="match status" value="1"/>
</dbReference>
<dbReference type="PANTHER" id="PTHR12304">
    <property type="entry name" value="INOSINE-URIDINE PREFERRING NUCLEOSIDE HYDROLASE"/>
    <property type="match status" value="1"/>
</dbReference>
<keyword evidence="2" id="KW-0326">Glycosidase</keyword>
<dbReference type="SUPFAM" id="SSF53590">
    <property type="entry name" value="Nucleoside hydrolase"/>
    <property type="match status" value="1"/>
</dbReference>
<reference evidence="4 5" key="1">
    <citation type="submission" date="2019-07" db="EMBL/GenBank/DDBJ databases">
        <title>Whole genome shotgun sequence of Halomonas pacifica NBRC 102220.</title>
        <authorList>
            <person name="Hosoyama A."/>
            <person name="Uohara A."/>
            <person name="Ohji S."/>
            <person name="Ichikawa N."/>
        </authorList>
    </citation>
    <scope>NUCLEOTIDE SEQUENCE [LARGE SCALE GENOMIC DNA]</scope>
    <source>
        <strain evidence="4 5">NBRC 102220</strain>
    </source>
</reference>
<organism evidence="4 5">
    <name type="scientific">Bisbaumannia pacifica</name>
    <dbReference type="NCBI Taxonomy" id="77098"/>
    <lineage>
        <taxon>Bacteria</taxon>
        <taxon>Pseudomonadati</taxon>
        <taxon>Pseudomonadota</taxon>
        <taxon>Gammaproteobacteria</taxon>
        <taxon>Oceanospirillales</taxon>
        <taxon>Halomonadaceae</taxon>
        <taxon>Bisbaumannia</taxon>
    </lineage>
</organism>
<dbReference type="InterPro" id="IPR001910">
    <property type="entry name" value="Inosine/uridine_hydrolase_dom"/>
</dbReference>
<dbReference type="PANTHER" id="PTHR12304:SF4">
    <property type="entry name" value="URIDINE NUCLEOSIDASE"/>
    <property type="match status" value="1"/>
</dbReference>
<evidence type="ECO:0000313" key="4">
    <source>
        <dbReference type="EMBL" id="GEK48574.1"/>
    </source>
</evidence>
<keyword evidence="5" id="KW-1185">Reference proteome</keyword>
<evidence type="ECO:0000259" key="3">
    <source>
        <dbReference type="Pfam" id="PF01156"/>
    </source>
</evidence>
<dbReference type="Proteomes" id="UP000321275">
    <property type="component" value="Unassembled WGS sequence"/>
</dbReference>
<dbReference type="RefSeq" id="WP_146803903.1">
    <property type="nucleotide sequence ID" value="NZ_BJUK01000040.1"/>
</dbReference>
<dbReference type="CDD" id="cd02650">
    <property type="entry name" value="nuc_hydro_CaPnhB"/>
    <property type="match status" value="1"/>
</dbReference>
<dbReference type="AlphaFoldDB" id="A0A510XAX3"/>
<proteinExistence type="predicted"/>
<feature type="domain" description="Inosine/uridine-preferring nucleoside hydrolase" evidence="3">
    <location>
        <begin position="9"/>
        <end position="313"/>
    </location>
</feature>
<evidence type="ECO:0000256" key="1">
    <source>
        <dbReference type="ARBA" id="ARBA00022801"/>
    </source>
</evidence>
<comment type="caution">
    <text evidence="4">The sequence shown here is derived from an EMBL/GenBank/DDBJ whole genome shotgun (WGS) entry which is preliminary data.</text>
</comment>
<dbReference type="InterPro" id="IPR023186">
    <property type="entry name" value="IUNH"/>
</dbReference>
<name>A0A510XAX3_9GAMM</name>
<dbReference type="InterPro" id="IPR036452">
    <property type="entry name" value="Ribo_hydro-like"/>
</dbReference>